<protein>
    <submittedName>
        <fullName evidence="1">Uncharacterized protein</fullName>
    </submittedName>
</protein>
<evidence type="ECO:0000313" key="1">
    <source>
        <dbReference type="EMBL" id="GAA1947354.1"/>
    </source>
</evidence>
<comment type="caution">
    <text evidence="1">The sequence shown here is derived from an EMBL/GenBank/DDBJ whole genome shotgun (WGS) entry which is preliminary data.</text>
</comment>
<proteinExistence type="predicted"/>
<name>A0ABP5BKD2_9MICO</name>
<keyword evidence="2" id="KW-1185">Reference proteome</keyword>
<dbReference type="EMBL" id="BAAAMK010000002">
    <property type="protein sequence ID" value="GAA1947354.1"/>
    <property type="molecule type" value="Genomic_DNA"/>
</dbReference>
<organism evidence="1 2">
    <name type="scientific">Agromyces allii</name>
    <dbReference type="NCBI Taxonomy" id="393607"/>
    <lineage>
        <taxon>Bacteria</taxon>
        <taxon>Bacillati</taxon>
        <taxon>Actinomycetota</taxon>
        <taxon>Actinomycetes</taxon>
        <taxon>Micrococcales</taxon>
        <taxon>Microbacteriaceae</taxon>
        <taxon>Agromyces</taxon>
    </lineage>
</organism>
<dbReference type="Proteomes" id="UP001499954">
    <property type="component" value="Unassembled WGS sequence"/>
</dbReference>
<gene>
    <name evidence="1" type="ORF">GCM10009717_12150</name>
</gene>
<evidence type="ECO:0000313" key="2">
    <source>
        <dbReference type="Proteomes" id="UP001499954"/>
    </source>
</evidence>
<dbReference type="RefSeq" id="WP_157413423.1">
    <property type="nucleotide sequence ID" value="NZ_BAAAMK010000002.1"/>
</dbReference>
<reference evidence="2" key="1">
    <citation type="journal article" date="2019" name="Int. J. Syst. Evol. Microbiol.">
        <title>The Global Catalogue of Microorganisms (GCM) 10K type strain sequencing project: providing services to taxonomists for standard genome sequencing and annotation.</title>
        <authorList>
            <consortium name="The Broad Institute Genomics Platform"/>
            <consortium name="The Broad Institute Genome Sequencing Center for Infectious Disease"/>
            <person name="Wu L."/>
            <person name="Ma J."/>
        </authorList>
    </citation>
    <scope>NUCLEOTIDE SEQUENCE [LARGE SCALE GENOMIC DNA]</scope>
    <source>
        <strain evidence="2">JCM 13584</strain>
    </source>
</reference>
<accession>A0ABP5BKD2</accession>
<sequence length="310" mass="32847">MDTSSNTPSYAELDAIIDRIGEAKAPPAGASAKDAEERFEAARKNAGLARALLADGAVDADGLDALAEQRSDERRKRVVAGHRRAVDASARNWEQLTGLTPALPVDPGSTNVIIDRPTFIRSFAGAGAVVDSEIGSLDSWARYRFDASTGSSFAETGAGRLSFFTLWQNPRNAQTLVNAGARLVVNARVSADADWNGVAAWFITGSEARATVRARTTVWSVANSAVNGIVHDEILADVGAAGGFFGDDDATTIAFNEFLVASAFPVGAREFILVEVELLTEFVVENGSVSLDAESGEFRISVPHLIFTLT</sequence>